<name>A0A392W059_9FABA</name>
<dbReference type="InterPro" id="IPR053134">
    <property type="entry name" value="RNA-dir_DNA_polymerase"/>
</dbReference>
<dbReference type="EMBL" id="LXQA011320467">
    <property type="protein sequence ID" value="MCI93139.1"/>
    <property type="molecule type" value="Genomic_DNA"/>
</dbReference>
<dbReference type="AlphaFoldDB" id="A0A392W059"/>
<protein>
    <recommendedName>
        <fullName evidence="1">Reverse transcriptase domain-containing protein</fullName>
    </recommendedName>
</protein>
<feature type="non-terminal residue" evidence="2">
    <location>
        <position position="53"/>
    </location>
</feature>
<organism evidence="2 3">
    <name type="scientific">Trifolium medium</name>
    <dbReference type="NCBI Taxonomy" id="97028"/>
    <lineage>
        <taxon>Eukaryota</taxon>
        <taxon>Viridiplantae</taxon>
        <taxon>Streptophyta</taxon>
        <taxon>Embryophyta</taxon>
        <taxon>Tracheophyta</taxon>
        <taxon>Spermatophyta</taxon>
        <taxon>Magnoliopsida</taxon>
        <taxon>eudicotyledons</taxon>
        <taxon>Gunneridae</taxon>
        <taxon>Pentapetalae</taxon>
        <taxon>rosids</taxon>
        <taxon>fabids</taxon>
        <taxon>Fabales</taxon>
        <taxon>Fabaceae</taxon>
        <taxon>Papilionoideae</taxon>
        <taxon>50 kb inversion clade</taxon>
        <taxon>NPAAA clade</taxon>
        <taxon>Hologalegina</taxon>
        <taxon>IRL clade</taxon>
        <taxon>Trifolieae</taxon>
        <taxon>Trifolium</taxon>
    </lineage>
</organism>
<evidence type="ECO:0000313" key="2">
    <source>
        <dbReference type="EMBL" id="MCI93139.1"/>
    </source>
</evidence>
<dbReference type="InterPro" id="IPR043502">
    <property type="entry name" value="DNA/RNA_pol_sf"/>
</dbReference>
<dbReference type="InterPro" id="IPR043128">
    <property type="entry name" value="Rev_trsase/Diguanyl_cyclase"/>
</dbReference>
<dbReference type="Proteomes" id="UP000265520">
    <property type="component" value="Unassembled WGS sequence"/>
</dbReference>
<dbReference type="PANTHER" id="PTHR24559">
    <property type="entry name" value="TRANSPOSON TY3-I GAG-POL POLYPROTEIN"/>
    <property type="match status" value="1"/>
</dbReference>
<dbReference type="Pfam" id="PF00078">
    <property type="entry name" value="RVT_1"/>
    <property type="match status" value="1"/>
</dbReference>
<sequence length="53" mass="6401">MMNKVFRGEIGDMLEVYMDDMIVKSHEEMDHAAHLRKVFEQARQCKMRFNPEK</sequence>
<dbReference type="SUPFAM" id="SSF56672">
    <property type="entry name" value="DNA/RNA polymerases"/>
    <property type="match status" value="1"/>
</dbReference>
<proteinExistence type="predicted"/>
<comment type="caution">
    <text evidence="2">The sequence shown here is derived from an EMBL/GenBank/DDBJ whole genome shotgun (WGS) entry which is preliminary data.</text>
</comment>
<evidence type="ECO:0000259" key="1">
    <source>
        <dbReference type="Pfam" id="PF00078"/>
    </source>
</evidence>
<dbReference type="PANTHER" id="PTHR24559:SF444">
    <property type="entry name" value="REVERSE TRANSCRIPTASE DOMAIN-CONTAINING PROTEIN"/>
    <property type="match status" value="1"/>
</dbReference>
<dbReference type="InterPro" id="IPR000477">
    <property type="entry name" value="RT_dom"/>
</dbReference>
<accession>A0A392W059</accession>
<evidence type="ECO:0000313" key="3">
    <source>
        <dbReference type="Proteomes" id="UP000265520"/>
    </source>
</evidence>
<dbReference type="Gene3D" id="3.30.70.270">
    <property type="match status" value="1"/>
</dbReference>
<reference evidence="2 3" key="1">
    <citation type="journal article" date="2018" name="Front. Plant Sci.">
        <title>Red Clover (Trifolium pratense) and Zigzag Clover (T. medium) - A Picture of Genomic Similarities and Differences.</title>
        <authorList>
            <person name="Dluhosova J."/>
            <person name="Istvanek J."/>
            <person name="Nedelnik J."/>
            <person name="Repkova J."/>
        </authorList>
    </citation>
    <scope>NUCLEOTIDE SEQUENCE [LARGE SCALE GENOMIC DNA]</scope>
    <source>
        <strain evidence="3">cv. 10/8</strain>
        <tissue evidence="2">Leaf</tissue>
    </source>
</reference>
<keyword evidence="3" id="KW-1185">Reference proteome</keyword>
<feature type="domain" description="Reverse transcriptase" evidence="1">
    <location>
        <begin position="2"/>
        <end position="53"/>
    </location>
</feature>